<keyword evidence="2" id="KW-1185">Reference proteome</keyword>
<organism evidence="1 2">
    <name type="scientific">Leucogyrophana mollusca</name>
    <dbReference type="NCBI Taxonomy" id="85980"/>
    <lineage>
        <taxon>Eukaryota</taxon>
        <taxon>Fungi</taxon>
        <taxon>Dikarya</taxon>
        <taxon>Basidiomycota</taxon>
        <taxon>Agaricomycotina</taxon>
        <taxon>Agaricomycetes</taxon>
        <taxon>Agaricomycetidae</taxon>
        <taxon>Boletales</taxon>
        <taxon>Boletales incertae sedis</taxon>
        <taxon>Leucogyrophana</taxon>
    </lineage>
</organism>
<name>A0ACB8AUG7_9AGAM</name>
<comment type="caution">
    <text evidence="1">The sequence shown here is derived from an EMBL/GenBank/DDBJ whole genome shotgun (WGS) entry which is preliminary data.</text>
</comment>
<feature type="non-terminal residue" evidence="1">
    <location>
        <position position="233"/>
    </location>
</feature>
<reference evidence="1" key="1">
    <citation type="journal article" date="2021" name="New Phytol.">
        <title>Evolutionary innovations through gain and loss of genes in the ectomycorrhizal Boletales.</title>
        <authorList>
            <person name="Wu G."/>
            <person name="Miyauchi S."/>
            <person name="Morin E."/>
            <person name="Kuo A."/>
            <person name="Drula E."/>
            <person name="Varga T."/>
            <person name="Kohler A."/>
            <person name="Feng B."/>
            <person name="Cao Y."/>
            <person name="Lipzen A."/>
            <person name="Daum C."/>
            <person name="Hundley H."/>
            <person name="Pangilinan J."/>
            <person name="Johnson J."/>
            <person name="Barry K."/>
            <person name="LaButti K."/>
            <person name="Ng V."/>
            <person name="Ahrendt S."/>
            <person name="Min B."/>
            <person name="Choi I.G."/>
            <person name="Park H."/>
            <person name="Plett J.M."/>
            <person name="Magnuson J."/>
            <person name="Spatafora J.W."/>
            <person name="Nagy L.G."/>
            <person name="Henrissat B."/>
            <person name="Grigoriev I.V."/>
            <person name="Yang Z.L."/>
            <person name="Xu J."/>
            <person name="Martin F.M."/>
        </authorList>
    </citation>
    <scope>NUCLEOTIDE SEQUENCE</scope>
    <source>
        <strain evidence="1">KUC20120723A-06</strain>
    </source>
</reference>
<evidence type="ECO:0000313" key="1">
    <source>
        <dbReference type="EMBL" id="KAH7916904.1"/>
    </source>
</evidence>
<protein>
    <submittedName>
        <fullName evidence="1">Uncharacterized protein</fullName>
    </submittedName>
</protein>
<sequence>MSILHQLVPSDNIKISKGKKYQVAEWFKPSFRLLCKSLIDPTSPFYLGLKEPGVDSDGNKNWVAVTKISNKLLSQVICIIRSIIICDFLRDSGKSKRKVKCPRLKIGSVRYARAAEADAIIFSHLELIKAGTLHSTFDPLEVLAAQDGWRLKESVHGTGTRSAGHTREGADAMIHGTGGRHPLARWAGRWGRGGTLVLEDAASLIYEDQRCRQGGLVLEWRQGFGRKEREGLT</sequence>
<dbReference type="Proteomes" id="UP000790709">
    <property type="component" value="Unassembled WGS sequence"/>
</dbReference>
<dbReference type="EMBL" id="MU267476">
    <property type="protein sequence ID" value="KAH7916904.1"/>
    <property type="molecule type" value="Genomic_DNA"/>
</dbReference>
<accession>A0ACB8AUG7</accession>
<gene>
    <name evidence="1" type="ORF">BV22DRAFT_1052831</name>
</gene>
<evidence type="ECO:0000313" key="2">
    <source>
        <dbReference type="Proteomes" id="UP000790709"/>
    </source>
</evidence>
<proteinExistence type="predicted"/>